<dbReference type="AlphaFoldDB" id="A0A1X0NLY1"/>
<feature type="chain" id="PRO_5012168032" evidence="3">
    <location>
        <begin position="25"/>
        <end position="472"/>
    </location>
</feature>
<evidence type="ECO:0000313" key="5">
    <source>
        <dbReference type="Proteomes" id="UP000192257"/>
    </source>
</evidence>
<proteinExistence type="predicted"/>
<accession>A0A1X0NLY1</accession>
<organism evidence="4 5">
    <name type="scientific">Trypanosoma theileri</name>
    <dbReference type="NCBI Taxonomy" id="67003"/>
    <lineage>
        <taxon>Eukaryota</taxon>
        <taxon>Discoba</taxon>
        <taxon>Euglenozoa</taxon>
        <taxon>Kinetoplastea</taxon>
        <taxon>Metakinetoplastina</taxon>
        <taxon>Trypanosomatida</taxon>
        <taxon>Trypanosomatidae</taxon>
        <taxon>Trypanosoma</taxon>
    </lineage>
</organism>
<evidence type="ECO:0000256" key="1">
    <source>
        <dbReference type="SAM" id="Coils"/>
    </source>
</evidence>
<reference evidence="4 5" key="1">
    <citation type="submission" date="2017-03" db="EMBL/GenBank/DDBJ databases">
        <title>An alternative strategy for trypanosome survival in the mammalian bloodstream revealed through genome and transcriptome analysis of the ubiquitous bovine parasite Trypanosoma (Megatrypanum) theileri.</title>
        <authorList>
            <person name="Kelly S."/>
            <person name="Ivens A."/>
            <person name="Mott A."/>
            <person name="O'Neill E."/>
            <person name="Emms D."/>
            <person name="Macleod O."/>
            <person name="Voorheis P."/>
            <person name="Matthews J."/>
            <person name="Matthews K."/>
            <person name="Carrington M."/>
        </authorList>
    </citation>
    <scope>NUCLEOTIDE SEQUENCE [LARGE SCALE GENOMIC DNA]</scope>
    <source>
        <strain evidence="4">Edinburgh</strain>
    </source>
</reference>
<feature type="signal peptide" evidence="3">
    <location>
        <begin position="1"/>
        <end position="24"/>
    </location>
</feature>
<keyword evidence="5" id="KW-1185">Reference proteome</keyword>
<feature type="compositionally biased region" description="Basic and acidic residues" evidence="2">
    <location>
        <begin position="365"/>
        <end position="438"/>
    </location>
</feature>
<dbReference type="RefSeq" id="XP_028879782.1">
    <property type="nucleotide sequence ID" value="XM_029028929.1"/>
</dbReference>
<keyword evidence="1" id="KW-0175">Coiled coil</keyword>
<feature type="region of interest" description="Disordered" evidence="2">
    <location>
        <begin position="365"/>
        <end position="453"/>
    </location>
</feature>
<protein>
    <submittedName>
        <fullName evidence="4">Uncharacterized protein</fullName>
    </submittedName>
</protein>
<keyword evidence="3" id="KW-0732">Signal</keyword>
<evidence type="ECO:0000256" key="3">
    <source>
        <dbReference type="SAM" id="SignalP"/>
    </source>
</evidence>
<dbReference type="VEuPathDB" id="TriTrypDB:TM35_000331730"/>
<dbReference type="GeneID" id="39988709"/>
<dbReference type="EMBL" id="NBCO01000033">
    <property type="protein sequence ID" value="ORC85716.1"/>
    <property type="molecule type" value="Genomic_DNA"/>
</dbReference>
<sequence length="472" mass="53656">MFVQLRRMVYLLVLLQWCVCVSYATCNDSDLVDSDKMLGTLRNEANGYIVEGRVCMAEMAERVRMCNESEVNATRIAEEAANSVNEVGVLVVGGGDTTSGEVITKEKIDDLEVKVKLAEKNVQETWKAVEESAKLMHLTDLAKWSCFASLGNLRATVGRINDSRVYFDYVMGSGPGECVTEEREQLKKDLKNITDELSLMEVKMKWGFRDAVDVKKTAVEGMNAAKKVMSDTVTKYNEILVKMTEKLAKKSQDGEDMKKLSDIQEAVNTSKKSLDTIVNQSEASTKSRRLLSDVSVKVVNETRGSESVTFLQLIRESPNDPLENLKERASAELKVKLRNAEKEETERIKRVKQAEAERIRLAKEREERERARALDREKRLAKEKQERERAEAEKLDEEEKRREQEKAESERRVKEEETKRERLAEDVKARKEKEEKLAKRAKGRKDGSNGPTLDPCPLLLLLMCVLGCTFVC</sequence>
<feature type="coiled-coil region" evidence="1">
    <location>
        <begin position="176"/>
        <end position="203"/>
    </location>
</feature>
<name>A0A1X0NLY1_9TRYP</name>
<evidence type="ECO:0000256" key="2">
    <source>
        <dbReference type="SAM" id="MobiDB-lite"/>
    </source>
</evidence>
<evidence type="ECO:0000313" key="4">
    <source>
        <dbReference type="EMBL" id="ORC85716.1"/>
    </source>
</evidence>
<dbReference type="Proteomes" id="UP000192257">
    <property type="component" value="Unassembled WGS sequence"/>
</dbReference>
<comment type="caution">
    <text evidence="4">The sequence shown here is derived from an EMBL/GenBank/DDBJ whole genome shotgun (WGS) entry which is preliminary data.</text>
</comment>
<gene>
    <name evidence="4" type="ORF">TM35_000331730</name>
</gene>